<keyword evidence="1" id="KW-0175">Coiled coil</keyword>
<name>A0AAW1KG34_SAPOF</name>
<comment type="caution">
    <text evidence="3">The sequence shown here is derived from an EMBL/GenBank/DDBJ whole genome shotgun (WGS) entry which is preliminary data.</text>
</comment>
<feature type="coiled-coil region" evidence="1">
    <location>
        <begin position="85"/>
        <end position="178"/>
    </location>
</feature>
<accession>A0AAW1KG34</accession>
<dbReference type="EMBL" id="JBDFQZ010000006">
    <property type="protein sequence ID" value="KAK9716643.1"/>
    <property type="molecule type" value="Genomic_DNA"/>
</dbReference>
<gene>
    <name evidence="3" type="ORF">RND81_06G247800</name>
</gene>
<evidence type="ECO:0008006" key="5">
    <source>
        <dbReference type="Google" id="ProtNLM"/>
    </source>
</evidence>
<dbReference type="AlphaFoldDB" id="A0AAW1KG34"/>
<keyword evidence="4" id="KW-1185">Reference proteome</keyword>
<feature type="compositionally biased region" description="Polar residues" evidence="2">
    <location>
        <begin position="309"/>
        <end position="329"/>
    </location>
</feature>
<feature type="region of interest" description="Disordered" evidence="2">
    <location>
        <begin position="283"/>
        <end position="331"/>
    </location>
</feature>
<organism evidence="3 4">
    <name type="scientific">Saponaria officinalis</name>
    <name type="common">Common soapwort</name>
    <name type="synonym">Lychnis saponaria</name>
    <dbReference type="NCBI Taxonomy" id="3572"/>
    <lineage>
        <taxon>Eukaryota</taxon>
        <taxon>Viridiplantae</taxon>
        <taxon>Streptophyta</taxon>
        <taxon>Embryophyta</taxon>
        <taxon>Tracheophyta</taxon>
        <taxon>Spermatophyta</taxon>
        <taxon>Magnoliopsida</taxon>
        <taxon>eudicotyledons</taxon>
        <taxon>Gunneridae</taxon>
        <taxon>Pentapetalae</taxon>
        <taxon>Caryophyllales</taxon>
        <taxon>Caryophyllaceae</taxon>
        <taxon>Caryophylleae</taxon>
        <taxon>Saponaria</taxon>
    </lineage>
</organism>
<dbReference type="PANTHER" id="PTHR34380">
    <property type="entry name" value="BNAA03G12380D PROTEIN"/>
    <property type="match status" value="1"/>
</dbReference>
<dbReference type="PANTHER" id="PTHR34380:SF1">
    <property type="entry name" value="OS01G0221300 PROTEIN"/>
    <property type="match status" value="1"/>
</dbReference>
<evidence type="ECO:0000256" key="1">
    <source>
        <dbReference type="SAM" id="Coils"/>
    </source>
</evidence>
<evidence type="ECO:0000256" key="2">
    <source>
        <dbReference type="SAM" id="MobiDB-lite"/>
    </source>
</evidence>
<protein>
    <recommendedName>
        <fullName evidence="5">FRIGIDA-like protein</fullName>
    </recommendedName>
</protein>
<sequence length="469" mass="53246">MNSSKNSPISDLIAPLKSSISQHLFESVRRDLCIRESRYDGEKNLLLHKLKKISSDHDILEKQFRQVKTEYGNLILRDGEKSCELSELRRQLGELRAENESKTRDHAELVKQLTESRLELKQMKHSASELRVENEELGKKLGETASFEEEIRVWKEKYEAAMKEVAAAEEKARREKEVVVSENVKLKMTKDAVVDAAINKFRCFDKRVATLEGNLAALKVTIHSSGQPVVSTVPDKELRNSFGTNAKHEALLRCKTKPSSKPSFTEKYSSASITICISDSDDDGEAKGLKRKRGFNSSSDHSKTPLTPKPSQQKNSKSDNNVEVESVDSSAKRWESEADMVRDLEKNPEICMRAICALYRQHMNVGESKGFSEVDAFRISVSQVYISTTLTNRDIHNVTYFIHFLYRGKILGNFLVNGDIHGGVKKSVAKLVEYDRDGPNKCRRIAMDHSSRLFEIYKNKEDPHFAPPH</sequence>
<reference evidence="3" key="1">
    <citation type="submission" date="2024-03" db="EMBL/GenBank/DDBJ databases">
        <title>WGS assembly of Saponaria officinalis var. Norfolk2.</title>
        <authorList>
            <person name="Jenkins J."/>
            <person name="Shu S."/>
            <person name="Grimwood J."/>
            <person name="Barry K."/>
            <person name="Goodstein D."/>
            <person name="Schmutz J."/>
            <person name="Leebens-Mack J."/>
            <person name="Osbourn A."/>
        </authorList>
    </citation>
    <scope>NUCLEOTIDE SEQUENCE [LARGE SCALE GENOMIC DNA]</scope>
    <source>
        <strain evidence="3">JIC</strain>
    </source>
</reference>
<proteinExistence type="predicted"/>
<evidence type="ECO:0000313" key="3">
    <source>
        <dbReference type="EMBL" id="KAK9716643.1"/>
    </source>
</evidence>
<evidence type="ECO:0000313" key="4">
    <source>
        <dbReference type="Proteomes" id="UP001443914"/>
    </source>
</evidence>
<dbReference type="Proteomes" id="UP001443914">
    <property type="component" value="Unassembled WGS sequence"/>
</dbReference>